<reference evidence="3 4" key="1">
    <citation type="journal article" date="2012" name="Eukaryot. Cell">
        <title>Draft genome sequence of Aspergillus oryzae strain 3.042.</title>
        <authorList>
            <person name="Zhao G."/>
            <person name="Yao Y."/>
            <person name="Qi W."/>
            <person name="Wang C."/>
            <person name="Hou L."/>
            <person name="Zeng B."/>
            <person name="Cao X."/>
        </authorList>
    </citation>
    <scope>NUCLEOTIDE SEQUENCE [LARGE SCALE GENOMIC DNA]</scope>
    <source>
        <strain evidence="3 4">3.042</strain>
    </source>
</reference>
<gene>
    <name evidence="3" type="ORF">Ao3042_04291</name>
</gene>
<feature type="domain" description="Rhodopsin" evidence="2">
    <location>
        <begin position="33"/>
        <end position="99"/>
    </location>
</feature>
<proteinExistence type="predicted"/>
<evidence type="ECO:0000259" key="2">
    <source>
        <dbReference type="Pfam" id="PF20684"/>
    </source>
</evidence>
<feature type="transmembrane region" description="Helical" evidence="1">
    <location>
        <begin position="14"/>
        <end position="35"/>
    </location>
</feature>
<keyword evidence="1" id="KW-1133">Transmembrane helix</keyword>
<organism evidence="3 4">
    <name type="scientific">Aspergillus oryzae (strain 3.042)</name>
    <name type="common">Yellow koji mold</name>
    <dbReference type="NCBI Taxonomy" id="1160506"/>
    <lineage>
        <taxon>Eukaryota</taxon>
        <taxon>Fungi</taxon>
        <taxon>Dikarya</taxon>
        <taxon>Ascomycota</taxon>
        <taxon>Pezizomycotina</taxon>
        <taxon>Eurotiomycetes</taxon>
        <taxon>Eurotiomycetidae</taxon>
        <taxon>Eurotiales</taxon>
        <taxon>Aspergillaceae</taxon>
        <taxon>Aspergillus</taxon>
        <taxon>Aspergillus subgen. Circumdati</taxon>
    </lineage>
</organism>
<accession>I8IK58</accession>
<keyword evidence="1" id="KW-0812">Transmembrane</keyword>
<evidence type="ECO:0000313" key="3">
    <source>
        <dbReference type="EMBL" id="EIT79326.1"/>
    </source>
</evidence>
<evidence type="ECO:0000256" key="1">
    <source>
        <dbReference type="SAM" id="Phobius"/>
    </source>
</evidence>
<dbReference type="Proteomes" id="UP000002812">
    <property type="component" value="Unassembled WGS sequence"/>
</dbReference>
<dbReference type="Pfam" id="PF20684">
    <property type="entry name" value="Fung_rhodopsin"/>
    <property type="match status" value="1"/>
</dbReference>
<evidence type="ECO:0000313" key="4">
    <source>
        <dbReference type="Proteomes" id="UP000002812"/>
    </source>
</evidence>
<keyword evidence="1" id="KW-0472">Membrane</keyword>
<dbReference type="EMBL" id="AKHY01000128">
    <property type="protein sequence ID" value="EIT79326.1"/>
    <property type="molecule type" value="Genomic_DNA"/>
</dbReference>
<dbReference type="AlphaFoldDB" id="I8IK58"/>
<comment type="caution">
    <text evidence="3">The sequence shown here is derived from an EMBL/GenBank/DDBJ whole genome shotgun (WGS) entry which is preliminary data.</text>
</comment>
<protein>
    <recommendedName>
        <fullName evidence="2">Rhodopsin domain-containing protein</fullName>
    </recommendedName>
</protein>
<dbReference type="HOGENOM" id="CLU_1547207_0_0_1"/>
<sequence>MVLSPSDVPNKGPLFVKVTAVLTVIAFILVAYRIVWKVYMKSKIATDDAIISFSMAIQIVNTVMGDLACHYAFGRHRADVARTGGNRVLALKWYQLTLHDWVVLLALPDPLQTRPVPEQVILPRFLPPPLPNPQIPSRVLDHHRPRAIRYLRVRHRYNLPMHPRPRKLAQGHP</sequence>
<dbReference type="InterPro" id="IPR049326">
    <property type="entry name" value="Rhodopsin_dom_fungi"/>
</dbReference>
<name>I8IK58_ASPO3</name>
<reference evidence="4" key="2">
    <citation type="submission" date="2012-06" db="EMBL/GenBank/DDBJ databases">
        <title>Comparative genomic analyses of Aspergillus oryzae 3.042 and A. oryzae RIB40 for soy-sauce fermentation.</title>
        <authorList>
            <person name="Zhao G."/>
            <person name="Hou L."/>
            <person name="Wang C."/>
            <person name="Cao X."/>
        </authorList>
    </citation>
    <scope>NUCLEOTIDE SEQUENCE [LARGE SCALE GENOMIC DNA]</scope>
    <source>
        <strain evidence="4">3.042</strain>
    </source>
</reference>